<feature type="domain" description="BTB" evidence="1">
    <location>
        <begin position="30"/>
        <end position="99"/>
    </location>
</feature>
<proteinExistence type="predicted"/>
<evidence type="ECO:0000259" key="1">
    <source>
        <dbReference type="PROSITE" id="PS50097"/>
    </source>
</evidence>
<evidence type="ECO:0000313" key="3">
    <source>
        <dbReference type="Proteomes" id="UP001492380"/>
    </source>
</evidence>
<accession>A0ABR1YKI9</accession>
<dbReference type="PANTHER" id="PTHR47843">
    <property type="entry name" value="BTB DOMAIN-CONTAINING PROTEIN-RELATED"/>
    <property type="match status" value="1"/>
</dbReference>
<dbReference type="CDD" id="cd18186">
    <property type="entry name" value="BTB_POZ_ZBTB_KLHL-like"/>
    <property type="match status" value="1"/>
</dbReference>
<gene>
    <name evidence="2" type="ORF">HDK90DRAFT_527076</name>
</gene>
<dbReference type="EMBL" id="JBBWRZ010000008">
    <property type="protein sequence ID" value="KAK8230857.1"/>
    <property type="molecule type" value="Genomic_DNA"/>
</dbReference>
<organism evidence="2 3">
    <name type="scientific">Phyllosticta capitalensis</name>
    <dbReference type="NCBI Taxonomy" id="121624"/>
    <lineage>
        <taxon>Eukaryota</taxon>
        <taxon>Fungi</taxon>
        <taxon>Dikarya</taxon>
        <taxon>Ascomycota</taxon>
        <taxon>Pezizomycotina</taxon>
        <taxon>Dothideomycetes</taxon>
        <taxon>Dothideomycetes incertae sedis</taxon>
        <taxon>Botryosphaeriales</taxon>
        <taxon>Phyllostictaceae</taxon>
        <taxon>Phyllosticta</taxon>
    </lineage>
</organism>
<dbReference type="Gene3D" id="3.30.710.10">
    <property type="entry name" value="Potassium Channel Kv1.1, Chain A"/>
    <property type="match status" value="1"/>
</dbReference>
<name>A0ABR1YKI9_9PEZI</name>
<dbReference type="Pfam" id="PF00651">
    <property type="entry name" value="BTB"/>
    <property type="match status" value="1"/>
</dbReference>
<reference evidence="2 3" key="1">
    <citation type="submission" date="2024-04" db="EMBL/GenBank/DDBJ databases">
        <title>Phyllosticta paracitricarpa is synonymous to the EU quarantine fungus P. citricarpa based on phylogenomic analyses.</title>
        <authorList>
            <consortium name="Lawrence Berkeley National Laboratory"/>
            <person name="Van Ingen-Buijs V.A."/>
            <person name="Van Westerhoven A.C."/>
            <person name="Haridas S."/>
            <person name="Skiadas P."/>
            <person name="Martin F."/>
            <person name="Groenewald J.Z."/>
            <person name="Crous P.W."/>
            <person name="Seidl M.F."/>
        </authorList>
    </citation>
    <scope>NUCLEOTIDE SEQUENCE [LARGE SCALE GENOMIC DNA]</scope>
    <source>
        <strain evidence="2 3">CBS 123374</strain>
    </source>
</reference>
<sequence>MPYLLPEVTGGENTEFHCNVGGLLESGLWTDATIECHGDIFRVHKAVICSQSAYFAKAFDPKTGFKEAHTSTIILHDVYPDTVRAILQYLYHGKWLSPDSEDEQLVQTVDIYAAAEMYQLASVKYKALNQFRTLAPRMFALQTFPSAVQTIYENTSEKDLMRNILVRTSLLKFDELQKNATFNDTLSQVAEFGKELVHGMGRQLLSNQSHVVIKCPKADCRKEKTIPTEHLTSDGAIRCPTCFYYTAGRAWEQVRKGIRPPDGMTEAQWLSGYGPT</sequence>
<dbReference type="PROSITE" id="PS50097">
    <property type="entry name" value="BTB"/>
    <property type="match status" value="1"/>
</dbReference>
<dbReference type="InterPro" id="IPR011333">
    <property type="entry name" value="SKP1/BTB/POZ_sf"/>
</dbReference>
<dbReference type="PANTHER" id="PTHR47843:SF5">
    <property type="entry name" value="BTB_POZ DOMAIN PROTEIN"/>
    <property type="match status" value="1"/>
</dbReference>
<dbReference type="Proteomes" id="UP001492380">
    <property type="component" value="Unassembled WGS sequence"/>
</dbReference>
<dbReference type="InterPro" id="IPR000210">
    <property type="entry name" value="BTB/POZ_dom"/>
</dbReference>
<dbReference type="SUPFAM" id="SSF54695">
    <property type="entry name" value="POZ domain"/>
    <property type="match status" value="1"/>
</dbReference>
<keyword evidence="3" id="KW-1185">Reference proteome</keyword>
<evidence type="ECO:0000313" key="2">
    <source>
        <dbReference type="EMBL" id="KAK8230857.1"/>
    </source>
</evidence>
<protein>
    <submittedName>
        <fullName evidence="2">BTB/POZ protein</fullName>
    </submittedName>
</protein>
<comment type="caution">
    <text evidence="2">The sequence shown here is derived from an EMBL/GenBank/DDBJ whole genome shotgun (WGS) entry which is preliminary data.</text>
</comment>
<dbReference type="SMART" id="SM00225">
    <property type="entry name" value="BTB"/>
    <property type="match status" value="1"/>
</dbReference>